<protein>
    <submittedName>
        <fullName evidence="2">Uncharacterized protein</fullName>
    </submittedName>
</protein>
<dbReference type="EMBL" id="BRZM01003351">
    <property type="protein sequence ID" value="GLD47612.1"/>
    <property type="molecule type" value="Genomic_DNA"/>
</dbReference>
<name>A0AAD3QWQ1_LATJO</name>
<sequence>MWPVKGARKSNMEEFLMAGKSNSGRVGRRRRGVISAVHLRCVCAAAVWTGCFCRPICHLVVLIPYLIATLRMVSVLNSMEKAGRPPPVSMEMAPHADEAQGLDEDYDDITADVTTVYDQ</sequence>
<evidence type="ECO:0000313" key="2">
    <source>
        <dbReference type="EMBL" id="GLD47612.1"/>
    </source>
</evidence>
<gene>
    <name evidence="2" type="ORF">AKAME5_002720600</name>
</gene>
<evidence type="ECO:0000256" key="1">
    <source>
        <dbReference type="SAM" id="MobiDB-lite"/>
    </source>
</evidence>
<reference evidence="2" key="1">
    <citation type="submission" date="2022-08" db="EMBL/GenBank/DDBJ databases">
        <title>Genome sequencing of akame (Lates japonicus).</title>
        <authorList>
            <person name="Hashiguchi Y."/>
            <person name="Takahashi H."/>
        </authorList>
    </citation>
    <scope>NUCLEOTIDE SEQUENCE</scope>
    <source>
        <strain evidence="2">Kochi</strain>
    </source>
</reference>
<dbReference type="Proteomes" id="UP001279410">
    <property type="component" value="Unassembled WGS sequence"/>
</dbReference>
<feature type="region of interest" description="Disordered" evidence="1">
    <location>
        <begin position="84"/>
        <end position="104"/>
    </location>
</feature>
<organism evidence="2 3">
    <name type="scientific">Lates japonicus</name>
    <name type="common">Japanese lates</name>
    <dbReference type="NCBI Taxonomy" id="270547"/>
    <lineage>
        <taxon>Eukaryota</taxon>
        <taxon>Metazoa</taxon>
        <taxon>Chordata</taxon>
        <taxon>Craniata</taxon>
        <taxon>Vertebrata</taxon>
        <taxon>Euteleostomi</taxon>
        <taxon>Actinopterygii</taxon>
        <taxon>Neopterygii</taxon>
        <taxon>Teleostei</taxon>
        <taxon>Neoteleostei</taxon>
        <taxon>Acanthomorphata</taxon>
        <taxon>Carangaria</taxon>
        <taxon>Carangaria incertae sedis</taxon>
        <taxon>Centropomidae</taxon>
        <taxon>Lates</taxon>
    </lineage>
</organism>
<keyword evidence="3" id="KW-1185">Reference proteome</keyword>
<evidence type="ECO:0000313" key="3">
    <source>
        <dbReference type="Proteomes" id="UP001279410"/>
    </source>
</evidence>
<comment type="caution">
    <text evidence="2">The sequence shown here is derived from an EMBL/GenBank/DDBJ whole genome shotgun (WGS) entry which is preliminary data.</text>
</comment>
<accession>A0AAD3QWQ1</accession>
<dbReference type="AlphaFoldDB" id="A0AAD3QWQ1"/>
<proteinExistence type="predicted"/>